<sequence>MYKTILLASDGSDHSVRAAEHAIHIATCNENASLTILYVENHRDAKTNTLHNWNSPENFYVLDDKFAEIEEKAKKANIHYHVTTIYGEAGPAIVKYANNGDFDMVIVGSRGLNGFQEMVLGSVSHKVAKRVHCPVLIIK</sequence>
<dbReference type="PRINTS" id="PR01438">
    <property type="entry name" value="UNVRSLSTRESS"/>
</dbReference>
<dbReference type="PANTHER" id="PTHR46268">
    <property type="entry name" value="STRESS RESPONSE PROTEIN NHAX"/>
    <property type="match status" value="1"/>
</dbReference>
<dbReference type="EMBL" id="WMEQ01000001">
    <property type="protein sequence ID" value="MYL32185.1"/>
    <property type="molecule type" value="Genomic_DNA"/>
</dbReference>
<dbReference type="Proteomes" id="UP000468638">
    <property type="component" value="Unassembled WGS sequence"/>
</dbReference>
<evidence type="ECO:0000259" key="2">
    <source>
        <dbReference type="Pfam" id="PF00582"/>
    </source>
</evidence>
<dbReference type="Pfam" id="PF00582">
    <property type="entry name" value="Usp"/>
    <property type="match status" value="1"/>
</dbReference>
<evidence type="ECO:0000313" key="4">
    <source>
        <dbReference type="Proteomes" id="UP000468638"/>
    </source>
</evidence>
<dbReference type="InterPro" id="IPR014729">
    <property type="entry name" value="Rossmann-like_a/b/a_fold"/>
</dbReference>
<evidence type="ECO:0000313" key="3">
    <source>
        <dbReference type="EMBL" id="MYL32185.1"/>
    </source>
</evidence>
<accession>A0A6I4ZPI7</accession>
<dbReference type="InterPro" id="IPR006016">
    <property type="entry name" value="UspA"/>
</dbReference>
<dbReference type="SUPFAM" id="SSF52402">
    <property type="entry name" value="Adenine nucleotide alpha hydrolases-like"/>
    <property type="match status" value="1"/>
</dbReference>
<organism evidence="3 4">
    <name type="scientific">Pontibacillus yanchengensis</name>
    <dbReference type="NCBI Taxonomy" id="462910"/>
    <lineage>
        <taxon>Bacteria</taxon>
        <taxon>Bacillati</taxon>
        <taxon>Bacillota</taxon>
        <taxon>Bacilli</taxon>
        <taxon>Bacillales</taxon>
        <taxon>Bacillaceae</taxon>
        <taxon>Pontibacillus</taxon>
    </lineage>
</organism>
<evidence type="ECO:0000256" key="1">
    <source>
        <dbReference type="ARBA" id="ARBA00008791"/>
    </source>
</evidence>
<dbReference type="Gene3D" id="3.40.50.620">
    <property type="entry name" value="HUPs"/>
    <property type="match status" value="1"/>
</dbReference>
<name>A0A6I4ZPI7_9BACI</name>
<gene>
    <name evidence="3" type="ORF">GLW05_01020</name>
</gene>
<dbReference type="PANTHER" id="PTHR46268:SF6">
    <property type="entry name" value="UNIVERSAL STRESS PROTEIN UP12"/>
    <property type="match status" value="1"/>
</dbReference>
<dbReference type="AlphaFoldDB" id="A0A6I4ZPI7"/>
<dbReference type="RefSeq" id="WP_160847498.1">
    <property type="nucleotide sequence ID" value="NZ_WMEQ01000001.1"/>
</dbReference>
<dbReference type="OrthoDB" id="9777884at2"/>
<dbReference type="CDD" id="cd00293">
    <property type="entry name" value="USP-like"/>
    <property type="match status" value="1"/>
</dbReference>
<reference evidence="3 4" key="1">
    <citation type="submission" date="2019-11" db="EMBL/GenBank/DDBJ databases">
        <title>Genome sequences of 17 halophilic strains isolated from different environments.</title>
        <authorList>
            <person name="Furrow R.E."/>
        </authorList>
    </citation>
    <scope>NUCLEOTIDE SEQUENCE [LARGE SCALE GENOMIC DNA]</scope>
    <source>
        <strain evidence="3 4">22514_16_FS</strain>
    </source>
</reference>
<protein>
    <submittedName>
        <fullName evidence="3">Universal stress protein</fullName>
    </submittedName>
</protein>
<dbReference type="InterPro" id="IPR006015">
    <property type="entry name" value="Universal_stress_UspA"/>
</dbReference>
<comment type="caution">
    <text evidence="3">The sequence shown here is derived from an EMBL/GenBank/DDBJ whole genome shotgun (WGS) entry which is preliminary data.</text>
</comment>
<feature type="domain" description="UspA" evidence="2">
    <location>
        <begin position="1"/>
        <end position="139"/>
    </location>
</feature>
<comment type="similarity">
    <text evidence="1">Belongs to the universal stress protein A family.</text>
</comment>
<proteinExistence type="inferred from homology"/>